<proteinExistence type="predicted"/>
<reference evidence="2 4" key="1">
    <citation type="journal article" date="2020" name="Stud. Mycol.">
        <title>101 Dothideomycetes genomes: a test case for predicting lifestyles and emergence of pathogens.</title>
        <authorList>
            <person name="Haridas S."/>
            <person name="Albert R."/>
            <person name="Binder M."/>
            <person name="Bloem J."/>
            <person name="Labutti K."/>
            <person name="Salamov A."/>
            <person name="Andreopoulos B."/>
            <person name="Baker S."/>
            <person name="Barry K."/>
            <person name="Bills G."/>
            <person name="Bluhm B."/>
            <person name="Cannon C."/>
            <person name="Castanera R."/>
            <person name="Culley D."/>
            <person name="Daum C."/>
            <person name="Ezra D."/>
            <person name="Gonzalez J."/>
            <person name="Henrissat B."/>
            <person name="Kuo A."/>
            <person name="Liang C."/>
            <person name="Lipzen A."/>
            <person name="Lutzoni F."/>
            <person name="Magnuson J."/>
            <person name="Mondo S."/>
            <person name="Nolan M."/>
            <person name="Ohm R."/>
            <person name="Pangilinan J."/>
            <person name="Park H.-J."/>
            <person name="Ramirez L."/>
            <person name="Alfaro M."/>
            <person name="Sun H."/>
            <person name="Tritt A."/>
            <person name="Yoshinaga Y."/>
            <person name="Zwiers L.-H."/>
            <person name="Turgeon B."/>
            <person name="Goodwin S."/>
            <person name="Spatafora J."/>
            <person name="Crous P."/>
            <person name="Grigoriev I."/>
        </authorList>
    </citation>
    <scope>NUCLEOTIDE SEQUENCE</scope>
    <source>
        <strain evidence="2 4">CBS 304.34</strain>
    </source>
</reference>
<dbReference type="AlphaFoldDB" id="A0A6A6Z3Q8"/>
<gene>
    <name evidence="2 4" type="ORF">BDZ99DRAFT_196348</name>
</gene>
<dbReference type="Proteomes" id="UP000504636">
    <property type="component" value="Unplaced"/>
</dbReference>
<reference evidence="4" key="2">
    <citation type="submission" date="2020-04" db="EMBL/GenBank/DDBJ databases">
        <authorList>
            <consortium name="NCBI Genome Project"/>
        </authorList>
    </citation>
    <scope>NUCLEOTIDE SEQUENCE</scope>
    <source>
        <strain evidence="4">CBS 304.34</strain>
    </source>
</reference>
<protein>
    <submittedName>
        <fullName evidence="2 4">Uncharacterized protein</fullName>
    </submittedName>
</protein>
<name>A0A6A6Z3Q8_9PEZI</name>
<evidence type="ECO:0000313" key="3">
    <source>
        <dbReference type="Proteomes" id="UP000504636"/>
    </source>
</evidence>
<accession>A0A6A6Z3Q8</accession>
<dbReference type="RefSeq" id="XP_033582412.1">
    <property type="nucleotide sequence ID" value="XM_033713201.1"/>
</dbReference>
<organism evidence="2">
    <name type="scientific">Mytilinidion resinicola</name>
    <dbReference type="NCBI Taxonomy" id="574789"/>
    <lineage>
        <taxon>Eukaryota</taxon>
        <taxon>Fungi</taxon>
        <taxon>Dikarya</taxon>
        <taxon>Ascomycota</taxon>
        <taxon>Pezizomycotina</taxon>
        <taxon>Dothideomycetes</taxon>
        <taxon>Pleosporomycetidae</taxon>
        <taxon>Mytilinidiales</taxon>
        <taxon>Mytilinidiaceae</taxon>
        <taxon>Mytilinidion</taxon>
    </lineage>
</organism>
<keyword evidence="3" id="KW-1185">Reference proteome</keyword>
<sequence>MDNEEDIPVSPAPPINSSVSNSLHPKATLRVYARRHGQRRISRRLREVACQPYSGRAQIPVSRDPRYDQLDLETNELWPLLKVFIDVRVRAARALLSTSLSGEAGKKNQWVFADFSGLSLPTSPSLTTGLRQDRRLHLYLRSP</sequence>
<evidence type="ECO:0000313" key="2">
    <source>
        <dbReference type="EMBL" id="KAF2815448.1"/>
    </source>
</evidence>
<dbReference type="GeneID" id="54454094"/>
<evidence type="ECO:0000313" key="4">
    <source>
        <dbReference type="RefSeq" id="XP_033582412.1"/>
    </source>
</evidence>
<evidence type="ECO:0000256" key="1">
    <source>
        <dbReference type="SAM" id="MobiDB-lite"/>
    </source>
</evidence>
<feature type="region of interest" description="Disordered" evidence="1">
    <location>
        <begin position="1"/>
        <end position="22"/>
    </location>
</feature>
<dbReference type="EMBL" id="MU003694">
    <property type="protein sequence ID" value="KAF2815448.1"/>
    <property type="molecule type" value="Genomic_DNA"/>
</dbReference>
<reference evidence="4" key="3">
    <citation type="submission" date="2025-04" db="UniProtKB">
        <authorList>
            <consortium name="RefSeq"/>
        </authorList>
    </citation>
    <scope>IDENTIFICATION</scope>
    <source>
        <strain evidence="4">CBS 304.34</strain>
    </source>
</reference>